<name>A0ACC3BWY5_PYRYE</name>
<comment type="caution">
    <text evidence="1">The sequence shown here is derived from an EMBL/GenBank/DDBJ whole genome shotgun (WGS) entry which is preliminary data.</text>
</comment>
<proteinExistence type="predicted"/>
<keyword evidence="2" id="KW-1185">Reference proteome</keyword>
<accession>A0ACC3BWY5</accession>
<evidence type="ECO:0000313" key="2">
    <source>
        <dbReference type="Proteomes" id="UP000798662"/>
    </source>
</evidence>
<dbReference type="Proteomes" id="UP000798662">
    <property type="component" value="Chromosome 1"/>
</dbReference>
<evidence type="ECO:0000313" key="1">
    <source>
        <dbReference type="EMBL" id="KAK1862211.1"/>
    </source>
</evidence>
<dbReference type="EMBL" id="CM020618">
    <property type="protein sequence ID" value="KAK1862211.1"/>
    <property type="molecule type" value="Genomic_DNA"/>
</dbReference>
<protein>
    <submittedName>
        <fullName evidence="1">Uncharacterized protein</fullName>
    </submittedName>
</protein>
<organism evidence="1 2">
    <name type="scientific">Pyropia yezoensis</name>
    <name type="common">Susabi-nori</name>
    <name type="synonym">Porphyra yezoensis</name>
    <dbReference type="NCBI Taxonomy" id="2788"/>
    <lineage>
        <taxon>Eukaryota</taxon>
        <taxon>Rhodophyta</taxon>
        <taxon>Bangiophyceae</taxon>
        <taxon>Bangiales</taxon>
        <taxon>Bangiaceae</taxon>
        <taxon>Pyropia</taxon>
    </lineage>
</organism>
<sequence length="271" mass="28382">MMGIDEAGRGPVLGPLVYASAVVPVADAGRLHDLGCDDSKALTEAQRDVLLARMAAAPFLQIQTVTLPAATLSAAMTRRPPVSLNTLSFDAAFALVRDALGRGIPLSALYVDTVGDPDRYAARLRSAFPSIGTVVVAKKADATYRVVGAASIAAKCKRDRDLRAGYPGDGVTKAWLAAHVDSVFGFPSLVRFSWSTVRVLLANTPAAVGIRWEGDDDDERDAATRATPAITSFFGASPAGRAGAGPPPPPPRVAAPFFRVRHIAPATSFFA</sequence>
<reference evidence="1" key="1">
    <citation type="submission" date="2019-11" db="EMBL/GenBank/DDBJ databases">
        <title>Nori genome reveals adaptations in red seaweeds to the harsh intertidal environment.</title>
        <authorList>
            <person name="Wang D."/>
            <person name="Mao Y."/>
        </authorList>
    </citation>
    <scope>NUCLEOTIDE SEQUENCE</scope>
    <source>
        <tissue evidence="1">Gametophyte</tissue>
    </source>
</reference>
<gene>
    <name evidence="1" type="ORF">I4F81_004786</name>
</gene>